<dbReference type="Proteomes" id="UP000013523">
    <property type="component" value="Chromosome"/>
</dbReference>
<evidence type="ECO:0000256" key="6">
    <source>
        <dbReference type="ARBA" id="ARBA00023136"/>
    </source>
</evidence>
<keyword evidence="5 7" id="KW-1133">Transmembrane helix</keyword>
<dbReference type="Gene3D" id="1.10.287.1260">
    <property type="match status" value="1"/>
</dbReference>
<feature type="transmembrane region" description="Helical" evidence="7">
    <location>
        <begin position="77"/>
        <end position="98"/>
    </location>
</feature>
<feature type="transmembrane region" description="Helical" evidence="7">
    <location>
        <begin position="104"/>
        <end position="123"/>
    </location>
</feature>
<keyword evidence="3" id="KW-1003">Cell membrane</keyword>
<feature type="transmembrane region" description="Helical" evidence="7">
    <location>
        <begin position="34"/>
        <end position="56"/>
    </location>
</feature>
<dbReference type="InterPro" id="IPR006685">
    <property type="entry name" value="MscS_channel_2nd"/>
</dbReference>
<dbReference type="EMBL" id="CP003261">
    <property type="protein sequence ID" value="AGK99569.1"/>
    <property type="molecule type" value="Genomic_DNA"/>
</dbReference>
<keyword evidence="6 7" id="KW-0472">Membrane</keyword>
<name>R4KGD8_CLOPA</name>
<dbReference type="HOGENOM" id="CLU_037945_8_2_9"/>
<comment type="similarity">
    <text evidence="2">Belongs to the MscS (TC 1.A.23) family.</text>
</comment>
<evidence type="ECO:0000256" key="4">
    <source>
        <dbReference type="ARBA" id="ARBA00022692"/>
    </source>
</evidence>
<evidence type="ECO:0000256" key="2">
    <source>
        <dbReference type="ARBA" id="ARBA00008017"/>
    </source>
</evidence>
<accession>R4KGD8</accession>
<dbReference type="OrthoDB" id="9809206at2"/>
<dbReference type="eggNOG" id="COG0668">
    <property type="taxonomic scope" value="Bacteria"/>
</dbReference>
<dbReference type="GO" id="GO:0005886">
    <property type="term" value="C:plasma membrane"/>
    <property type="evidence" value="ECO:0007669"/>
    <property type="project" value="UniProtKB-SubCell"/>
</dbReference>
<dbReference type="Pfam" id="PF00924">
    <property type="entry name" value="MS_channel_2nd"/>
    <property type="match status" value="1"/>
</dbReference>
<evidence type="ECO:0000256" key="5">
    <source>
        <dbReference type="ARBA" id="ARBA00022989"/>
    </source>
</evidence>
<organism evidence="9 10">
    <name type="scientific">Clostridium pasteurianum BC1</name>
    <dbReference type="NCBI Taxonomy" id="86416"/>
    <lineage>
        <taxon>Bacteria</taxon>
        <taxon>Bacillati</taxon>
        <taxon>Bacillota</taxon>
        <taxon>Clostridia</taxon>
        <taxon>Eubacteriales</taxon>
        <taxon>Clostridiaceae</taxon>
        <taxon>Clostridium</taxon>
    </lineage>
</organism>
<dbReference type="InterPro" id="IPR011014">
    <property type="entry name" value="MscS_channel_TM-2"/>
</dbReference>
<evidence type="ECO:0000256" key="3">
    <source>
        <dbReference type="ARBA" id="ARBA00022475"/>
    </source>
</evidence>
<dbReference type="GO" id="GO:0008381">
    <property type="term" value="F:mechanosensitive monoatomic ion channel activity"/>
    <property type="evidence" value="ECO:0007669"/>
    <property type="project" value="InterPro"/>
</dbReference>
<dbReference type="FunFam" id="2.30.30.60:FF:000001">
    <property type="entry name" value="MscS Mechanosensitive ion channel"/>
    <property type="match status" value="1"/>
</dbReference>
<comment type="subcellular location">
    <subcellularLocation>
        <location evidence="1">Cell membrane</location>
        <topology evidence="1">Multi-pass membrane protein</topology>
    </subcellularLocation>
</comment>
<feature type="domain" description="Mechanosensitive ion channel MscS" evidence="8">
    <location>
        <begin position="127"/>
        <end position="191"/>
    </location>
</feature>
<proteinExistence type="inferred from homology"/>
<dbReference type="SUPFAM" id="SSF82689">
    <property type="entry name" value="Mechanosensitive channel protein MscS (YggB), C-terminal domain"/>
    <property type="match status" value="1"/>
</dbReference>
<protein>
    <submittedName>
        <fullName evidence="9">Small-conductance mechanosensitive channel</fullName>
    </submittedName>
</protein>
<dbReference type="STRING" id="86416.Clopa_4895"/>
<evidence type="ECO:0000256" key="7">
    <source>
        <dbReference type="SAM" id="Phobius"/>
    </source>
</evidence>
<dbReference type="KEGG" id="cpas:Clopa_4895"/>
<gene>
    <name evidence="9" type="ORF">Clopa_4895</name>
</gene>
<dbReference type="PANTHER" id="PTHR30460:SF0">
    <property type="entry name" value="MODERATE CONDUCTANCE MECHANOSENSITIVE CHANNEL YBIO"/>
    <property type="match status" value="1"/>
</dbReference>
<dbReference type="InterPro" id="IPR010920">
    <property type="entry name" value="LSM_dom_sf"/>
</dbReference>
<dbReference type="PANTHER" id="PTHR30460">
    <property type="entry name" value="MODERATE CONDUCTANCE MECHANOSENSITIVE CHANNEL YBIO"/>
    <property type="match status" value="1"/>
</dbReference>
<sequence>MEKLQGFGTVKVDLNNGGIKVGNINLNLYNGMVIALKIFIIIVVMYIAVRIGRAIIDKAVKKHIESRFSTDDKKSKTIGALLKSLLKYGVYFVGIIAILNVTDLFGNISITFASIGGVAIGLGSQSIIKDVINGFFIIFENQFSVGDYIDLDNKGGIVESIELRVTKIRDFNGDLHIVPNGLITKVTNHSRGSITITVDICIDYSEKTDKVIDVMNRACDKFSQTSGDVVEKPKVIGIISFSPSGMNIRVAGKVKPSTQLQNGNRLRKFIKDELDDSNIVITSNVKQIIIKEEKNE</sequence>
<reference evidence="9 10" key="1">
    <citation type="submission" date="2012-01" db="EMBL/GenBank/DDBJ databases">
        <title>Complete sequence of chromosome of Clostridium pasteurianum BC1.</title>
        <authorList>
            <consortium name="US DOE Joint Genome Institute"/>
            <person name="Lucas S."/>
            <person name="Han J."/>
            <person name="Lapidus A."/>
            <person name="Cheng J.-F."/>
            <person name="Goodwin L."/>
            <person name="Pitluck S."/>
            <person name="Peters L."/>
            <person name="Mikhailova N."/>
            <person name="Teshima H."/>
            <person name="Detter J.C."/>
            <person name="Han C."/>
            <person name="Tapia R."/>
            <person name="Land M."/>
            <person name="Hauser L."/>
            <person name="Kyrpides N."/>
            <person name="Ivanova N."/>
            <person name="Pagani I."/>
            <person name="Dunn J."/>
            <person name="Taghavi S."/>
            <person name="Francis A."/>
            <person name="van der Lelie D."/>
            <person name="Woyke T."/>
        </authorList>
    </citation>
    <scope>NUCLEOTIDE SEQUENCE [LARGE SCALE GENOMIC DNA]</scope>
    <source>
        <strain evidence="9 10">BC1</strain>
    </source>
</reference>
<dbReference type="AlphaFoldDB" id="R4KGD8"/>
<dbReference type="InterPro" id="IPR011066">
    <property type="entry name" value="MscS_channel_C_sf"/>
</dbReference>
<dbReference type="RefSeq" id="WP_015617835.1">
    <property type="nucleotide sequence ID" value="NC_021182.1"/>
</dbReference>
<dbReference type="InterPro" id="IPR023408">
    <property type="entry name" value="MscS_beta-dom_sf"/>
</dbReference>
<evidence type="ECO:0000256" key="1">
    <source>
        <dbReference type="ARBA" id="ARBA00004651"/>
    </source>
</evidence>
<keyword evidence="10" id="KW-1185">Reference proteome</keyword>
<dbReference type="SUPFAM" id="SSF82861">
    <property type="entry name" value="Mechanosensitive channel protein MscS (YggB), transmembrane region"/>
    <property type="match status" value="1"/>
</dbReference>
<dbReference type="Gene3D" id="3.30.70.100">
    <property type="match status" value="1"/>
</dbReference>
<evidence type="ECO:0000313" key="10">
    <source>
        <dbReference type="Proteomes" id="UP000013523"/>
    </source>
</evidence>
<keyword evidence="4 7" id="KW-0812">Transmembrane</keyword>
<dbReference type="SUPFAM" id="SSF50182">
    <property type="entry name" value="Sm-like ribonucleoproteins"/>
    <property type="match status" value="1"/>
</dbReference>
<dbReference type="Gene3D" id="2.30.30.60">
    <property type="match status" value="1"/>
</dbReference>
<dbReference type="PATRIC" id="fig|86416.3.peg.4882"/>
<evidence type="ECO:0000313" key="9">
    <source>
        <dbReference type="EMBL" id="AGK99569.1"/>
    </source>
</evidence>
<dbReference type="InterPro" id="IPR045276">
    <property type="entry name" value="YbiO_bact"/>
</dbReference>
<evidence type="ECO:0000259" key="8">
    <source>
        <dbReference type="Pfam" id="PF00924"/>
    </source>
</evidence>